<dbReference type="KEGG" id="elim:B2M23_00200"/>
<dbReference type="Gene3D" id="1.10.150.130">
    <property type="match status" value="1"/>
</dbReference>
<dbReference type="Gene3D" id="1.10.443.10">
    <property type="entry name" value="Intergrase catalytic core"/>
    <property type="match status" value="1"/>
</dbReference>
<dbReference type="GO" id="GO:0015074">
    <property type="term" value="P:DNA integration"/>
    <property type="evidence" value="ECO:0007669"/>
    <property type="project" value="UniProtKB-KW"/>
</dbReference>
<dbReference type="Proteomes" id="UP000192391">
    <property type="component" value="Chromosome"/>
</dbReference>
<dbReference type="GO" id="GO:0003677">
    <property type="term" value="F:DNA binding"/>
    <property type="evidence" value="ECO:0007669"/>
    <property type="project" value="UniProtKB-KW"/>
</dbReference>
<dbReference type="PANTHER" id="PTHR30629:SF2">
    <property type="entry name" value="PROPHAGE INTEGRASE INTS-RELATED"/>
    <property type="match status" value="1"/>
</dbReference>
<keyword evidence="2" id="KW-0229">DNA integration</keyword>
<gene>
    <name evidence="6" type="ORF">B2M23_00200</name>
</gene>
<dbReference type="AlphaFoldDB" id="A0AAC9QQY1"/>
<dbReference type="InterPro" id="IPR002104">
    <property type="entry name" value="Integrase_catalytic"/>
</dbReference>
<dbReference type="GO" id="GO:0006310">
    <property type="term" value="P:DNA recombination"/>
    <property type="evidence" value="ECO:0007669"/>
    <property type="project" value="UniProtKB-KW"/>
</dbReference>
<accession>A0AAC9QQY1</accession>
<organism evidence="6 7">
    <name type="scientific">Eubacterium limosum</name>
    <dbReference type="NCBI Taxonomy" id="1736"/>
    <lineage>
        <taxon>Bacteria</taxon>
        <taxon>Bacillati</taxon>
        <taxon>Bacillota</taxon>
        <taxon>Clostridia</taxon>
        <taxon>Eubacteriales</taxon>
        <taxon>Eubacteriaceae</taxon>
        <taxon>Eubacterium</taxon>
    </lineage>
</organism>
<keyword evidence="3" id="KW-0238">DNA-binding</keyword>
<dbReference type="RefSeq" id="WP_038350808.1">
    <property type="nucleotide sequence ID" value="NZ_CP019962.1"/>
</dbReference>
<evidence type="ECO:0000313" key="6">
    <source>
        <dbReference type="EMBL" id="ARD64065.1"/>
    </source>
</evidence>
<dbReference type="SUPFAM" id="SSF56349">
    <property type="entry name" value="DNA breaking-rejoining enzymes"/>
    <property type="match status" value="1"/>
</dbReference>
<dbReference type="InterPro" id="IPR010998">
    <property type="entry name" value="Integrase_recombinase_N"/>
</dbReference>
<dbReference type="PROSITE" id="PS51898">
    <property type="entry name" value="TYR_RECOMBINASE"/>
    <property type="match status" value="1"/>
</dbReference>
<dbReference type="EMBL" id="CP019962">
    <property type="protein sequence ID" value="ARD64065.1"/>
    <property type="molecule type" value="Genomic_DNA"/>
</dbReference>
<proteinExistence type="inferred from homology"/>
<comment type="similarity">
    <text evidence="1">Belongs to the 'phage' integrase family.</text>
</comment>
<dbReference type="InterPro" id="IPR013762">
    <property type="entry name" value="Integrase-like_cat_sf"/>
</dbReference>
<dbReference type="PANTHER" id="PTHR30629">
    <property type="entry name" value="PROPHAGE INTEGRASE"/>
    <property type="match status" value="1"/>
</dbReference>
<protein>
    <submittedName>
        <fullName evidence="6">Recombinase XerD</fullName>
    </submittedName>
</protein>
<keyword evidence="4" id="KW-0233">DNA recombination</keyword>
<sequence>MRLPNGYGGVSKLPGNRRNPWRARVTIGCELLPTGKTKQLYKSIGYYPTRKAALEALADYNKNPYDLAQDQLTFKEVYEKWSEEHFEAIVPSAVRTWKSAYRYCEPLYNMKMKAIRVNHLEQTIKNAKVGDSTKGRIKSLFNLMYKYAMKHEIIDKNYAELCDSIKAPKPKIKRTVFTDKELQVLWDNLEFPFVKMILIGIYSGWRPQELASLKTEDINLEERTMFGGLKTDAGKNRCVPIHSKIFPLISSIYDKRNKYLFNDENGQQGTYMTYEKYRGRFKKINAKFGFDHKPHDTRHSFVTFAKEANMDEYILKLIVGHAIEDVTEKVYTHRTMEQLKSEIEKINK</sequence>
<dbReference type="InterPro" id="IPR050808">
    <property type="entry name" value="Phage_Integrase"/>
</dbReference>
<evidence type="ECO:0000256" key="1">
    <source>
        <dbReference type="ARBA" id="ARBA00008857"/>
    </source>
</evidence>
<name>A0AAC9QQY1_EUBLI</name>
<dbReference type="InterPro" id="IPR011010">
    <property type="entry name" value="DNA_brk_join_enz"/>
</dbReference>
<reference evidence="7" key="1">
    <citation type="journal article" date="2017" name="Sci. Rep.">
        <title>Determination of the Genome and Primary Transcriptome of Syngas Fermenting Eubacterium limosum ATCC 8486.</title>
        <authorList>
            <person name="Song Y."/>
            <person name="Shin J."/>
            <person name="Jeong Y."/>
            <person name="Jin S."/>
            <person name="Lee J.K."/>
            <person name="Kim D.R."/>
            <person name="Kim S.C."/>
            <person name="Cho S."/>
            <person name="Cho B.K."/>
        </authorList>
    </citation>
    <scope>NUCLEOTIDE SEQUENCE [LARGE SCALE GENOMIC DNA]</scope>
    <source>
        <strain evidence="7">ATCC 8486</strain>
    </source>
</reference>
<evidence type="ECO:0000259" key="5">
    <source>
        <dbReference type="PROSITE" id="PS51898"/>
    </source>
</evidence>
<evidence type="ECO:0000256" key="3">
    <source>
        <dbReference type="ARBA" id="ARBA00023125"/>
    </source>
</evidence>
<feature type="domain" description="Tyr recombinase" evidence="5">
    <location>
        <begin position="172"/>
        <end position="344"/>
    </location>
</feature>
<evidence type="ECO:0000313" key="7">
    <source>
        <dbReference type="Proteomes" id="UP000192391"/>
    </source>
</evidence>
<dbReference type="Pfam" id="PF00589">
    <property type="entry name" value="Phage_integrase"/>
    <property type="match status" value="1"/>
</dbReference>
<evidence type="ECO:0000256" key="4">
    <source>
        <dbReference type="ARBA" id="ARBA00023172"/>
    </source>
</evidence>
<evidence type="ECO:0000256" key="2">
    <source>
        <dbReference type="ARBA" id="ARBA00022908"/>
    </source>
</evidence>